<dbReference type="EnsemblProtists" id="EKX34591">
    <property type="protein sequence ID" value="EKX34591"/>
    <property type="gene ID" value="GUITHDRAFT_119241"/>
</dbReference>
<dbReference type="AlphaFoldDB" id="L1IE94"/>
<keyword evidence="3" id="KW-1185">Reference proteome</keyword>
<evidence type="ECO:0000313" key="3">
    <source>
        <dbReference type="Proteomes" id="UP000011087"/>
    </source>
</evidence>
<dbReference type="KEGG" id="gtt:GUITHDRAFT_119241"/>
<dbReference type="Proteomes" id="UP000011087">
    <property type="component" value="Unassembled WGS sequence"/>
</dbReference>
<dbReference type="EMBL" id="JH993106">
    <property type="protein sequence ID" value="EKX34591.1"/>
    <property type="molecule type" value="Genomic_DNA"/>
</dbReference>
<name>L1IE94_GUITC</name>
<dbReference type="HOGENOM" id="CLU_2417844_0_0_1"/>
<dbReference type="PaxDb" id="55529-EKX34591"/>
<organism evidence="1">
    <name type="scientific">Guillardia theta (strain CCMP2712)</name>
    <name type="common">Cryptophyte</name>
    <dbReference type="NCBI Taxonomy" id="905079"/>
    <lineage>
        <taxon>Eukaryota</taxon>
        <taxon>Cryptophyceae</taxon>
        <taxon>Pyrenomonadales</taxon>
        <taxon>Geminigeraceae</taxon>
        <taxon>Guillardia</taxon>
    </lineage>
</organism>
<proteinExistence type="predicted"/>
<evidence type="ECO:0000313" key="1">
    <source>
        <dbReference type="EMBL" id="EKX34591.1"/>
    </source>
</evidence>
<sequence>MTVICNHPTILTMEAGGTNKNQPGTSAISHTFQLDHEISRPSIDSLGALKPNIAAHRDYLYREQVHGKSIDRHGNLQRPASVDDLPLWSIEI</sequence>
<reference evidence="2" key="3">
    <citation type="submission" date="2016-03" db="UniProtKB">
        <authorList>
            <consortium name="EnsemblProtists"/>
        </authorList>
    </citation>
    <scope>IDENTIFICATION</scope>
</reference>
<protein>
    <submittedName>
        <fullName evidence="1 2">Uncharacterized protein</fullName>
    </submittedName>
</protein>
<accession>L1IE94</accession>
<gene>
    <name evidence="1" type="ORF">GUITHDRAFT_119241</name>
</gene>
<reference evidence="3" key="2">
    <citation type="submission" date="2012-11" db="EMBL/GenBank/DDBJ databases">
        <authorList>
            <person name="Kuo A."/>
            <person name="Curtis B.A."/>
            <person name="Tanifuji G."/>
            <person name="Burki F."/>
            <person name="Gruber A."/>
            <person name="Irimia M."/>
            <person name="Maruyama S."/>
            <person name="Arias M.C."/>
            <person name="Ball S.G."/>
            <person name="Gile G.H."/>
            <person name="Hirakawa Y."/>
            <person name="Hopkins J.F."/>
            <person name="Rensing S.A."/>
            <person name="Schmutz J."/>
            <person name="Symeonidi A."/>
            <person name="Elias M."/>
            <person name="Eveleigh R.J."/>
            <person name="Herman E.K."/>
            <person name="Klute M.J."/>
            <person name="Nakayama T."/>
            <person name="Obornik M."/>
            <person name="Reyes-Prieto A."/>
            <person name="Armbrust E.V."/>
            <person name="Aves S.J."/>
            <person name="Beiko R.G."/>
            <person name="Coutinho P."/>
            <person name="Dacks J.B."/>
            <person name="Durnford D.G."/>
            <person name="Fast N.M."/>
            <person name="Green B.R."/>
            <person name="Grisdale C."/>
            <person name="Hempe F."/>
            <person name="Henrissat B."/>
            <person name="Hoppner M.P."/>
            <person name="Ishida K.-I."/>
            <person name="Kim E."/>
            <person name="Koreny L."/>
            <person name="Kroth P.G."/>
            <person name="Liu Y."/>
            <person name="Malik S.-B."/>
            <person name="Maier U.G."/>
            <person name="McRose D."/>
            <person name="Mock T."/>
            <person name="Neilson J.A."/>
            <person name="Onodera N.T."/>
            <person name="Poole A.M."/>
            <person name="Pritham E.J."/>
            <person name="Richards T.A."/>
            <person name="Rocap G."/>
            <person name="Roy S.W."/>
            <person name="Sarai C."/>
            <person name="Schaack S."/>
            <person name="Shirato S."/>
            <person name="Slamovits C.H."/>
            <person name="Spencer D.F."/>
            <person name="Suzuki S."/>
            <person name="Worden A.Z."/>
            <person name="Zauner S."/>
            <person name="Barry K."/>
            <person name="Bell C."/>
            <person name="Bharti A.K."/>
            <person name="Crow J.A."/>
            <person name="Grimwood J."/>
            <person name="Kramer R."/>
            <person name="Lindquist E."/>
            <person name="Lucas S."/>
            <person name="Salamov A."/>
            <person name="McFadden G.I."/>
            <person name="Lane C.E."/>
            <person name="Keeling P.J."/>
            <person name="Gray M.W."/>
            <person name="Grigoriev I.V."/>
            <person name="Archibald J.M."/>
        </authorList>
    </citation>
    <scope>NUCLEOTIDE SEQUENCE</scope>
    <source>
        <strain evidence="3">CCMP2712</strain>
    </source>
</reference>
<reference evidence="1 3" key="1">
    <citation type="journal article" date="2012" name="Nature">
        <title>Algal genomes reveal evolutionary mosaicism and the fate of nucleomorphs.</title>
        <authorList>
            <consortium name="DOE Joint Genome Institute"/>
            <person name="Curtis B.A."/>
            <person name="Tanifuji G."/>
            <person name="Burki F."/>
            <person name="Gruber A."/>
            <person name="Irimia M."/>
            <person name="Maruyama S."/>
            <person name="Arias M.C."/>
            <person name="Ball S.G."/>
            <person name="Gile G.H."/>
            <person name="Hirakawa Y."/>
            <person name="Hopkins J.F."/>
            <person name="Kuo A."/>
            <person name="Rensing S.A."/>
            <person name="Schmutz J."/>
            <person name="Symeonidi A."/>
            <person name="Elias M."/>
            <person name="Eveleigh R.J."/>
            <person name="Herman E.K."/>
            <person name="Klute M.J."/>
            <person name="Nakayama T."/>
            <person name="Obornik M."/>
            <person name="Reyes-Prieto A."/>
            <person name="Armbrust E.V."/>
            <person name="Aves S.J."/>
            <person name="Beiko R.G."/>
            <person name="Coutinho P."/>
            <person name="Dacks J.B."/>
            <person name="Durnford D.G."/>
            <person name="Fast N.M."/>
            <person name="Green B.R."/>
            <person name="Grisdale C.J."/>
            <person name="Hempel F."/>
            <person name="Henrissat B."/>
            <person name="Hoppner M.P."/>
            <person name="Ishida K."/>
            <person name="Kim E."/>
            <person name="Koreny L."/>
            <person name="Kroth P.G."/>
            <person name="Liu Y."/>
            <person name="Malik S.B."/>
            <person name="Maier U.G."/>
            <person name="McRose D."/>
            <person name="Mock T."/>
            <person name="Neilson J.A."/>
            <person name="Onodera N.T."/>
            <person name="Poole A.M."/>
            <person name="Pritham E.J."/>
            <person name="Richards T.A."/>
            <person name="Rocap G."/>
            <person name="Roy S.W."/>
            <person name="Sarai C."/>
            <person name="Schaack S."/>
            <person name="Shirato S."/>
            <person name="Slamovits C.H."/>
            <person name="Spencer D.F."/>
            <person name="Suzuki S."/>
            <person name="Worden A.Z."/>
            <person name="Zauner S."/>
            <person name="Barry K."/>
            <person name="Bell C."/>
            <person name="Bharti A.K."/>
            <person name="Crow J.A."/>
            <person name="Grimwood J."/>
            <person name="Kramer R."/>
            <person name="Lindquist E."/>
            <person name="Lucas S."/>
            <person name="Salamov A."/>
            <person name="McFadden G.I."/>
            <person name="Lane C.E."/>
            <person name="Keeling P.J."/>
            <person name="Gray M.W."/>
            <person name="Grigoriev I.V."/>
            <person name="Archibald J.M."/>
        </authorList>
    </citation>
    <scope>NUCLEOTIDE SEQUENCE</scope>
    <source>
        <strain evidence="1 3">CCMP2712</strain>
    </source>
</reference>
<dbReference type="GeneID" id="17291331"/>
<evidence type="ECO:0000313" key="2">
    <source>
        <dbReference type="EnsemblProtists" id="EKX34591"/>
    </source>
</evidence>
<dbReference type="RefSeq" id="XP_005821571.1">
    <property type="nucleotide sequence ID" value="XM_005821514.1"/>
</dbReference>